<dbReference type="SUPFAM" id="SSF54001">
    <property type="entry name" value="Cysteine proteinases"/>
    <property type="match status" value="1"/>
</dbReference>
<dbReference type="Proteomes" id="UP001152759">
    <property type="component" value="Chromosome 3"/>
</dbReference>
<dbReference type="InterPro" id="IPR044613">
    <property type="entry name" value="Nep1/2-like"/>
</dbReference>
<keyword evidence="3" id="KW-0378">Hydrolase</keyword>
<keyword evidence="2" id="KW-0645">Protease</keyword>
<accession>A0A9P0AAN6</accession>
<dbReference type="GO" id="GO:0008234">
    <property type="term" value="F:cysteine-type peptidase activity"/>
    <property type="evidence" value="ECO:0007669"/>
    <property type="project" value="UniProtKB-KW"/>
</dbReference>
<dbReference type="GO" id="GO:0019784">
    <property type="term" value="F:deNEDDylase activity"/>
    <property type="evidence" value="ECO:0007669"/>
    <property type="project" value="InterPro"/>
</dbReference>
<feature type="domain" description="Ubiquitin-like protease family profile" evidence="5">
    <location>
        <begin position="4"/>
        <end position="161"/>
    </location>
</feature>
<keyword evidence="7" id="KW-1185">Reference proteome</keyword>
<evidence type="ECO:0000256" key="3">
    <source>
        <dbReference type="ARBA" id="ARBA00022801"/>
    </source>
</evidence>
<dbReference type="InterPro" id="IPR003653">
    <property type="entry name" value="Peptidase_C48_C"/>
</dbReference>
<organism evidence="6 7">
    <name type="scientific">Bemisia tabaci</name>
    <name type="common">Sweetpotato whitefly</name>
    <name type="synonym">Aleurodes tabaci</name>
    <dbReference type="NCBI Taxonomy" id="7038"/>
    <lineage>
        <taxon>Eukaryota</taxon>
        <taxon>Metazoa</taxon>
        <taxon>Ecdysozoa</taxon>
        <taxon>Arthropoda</taxon>
        <taxon>Hexapoda</taxon>
        <taxon>Insecta</taxon>
        <taxon>Pterygota</taxon>
        <taxon>Neoptera</taxon>
        <taxon>Paraneoptera</taxon>
        <taxon>Hemiptera</taxon>
        <taxon>Sternorrhyncha</taxon>
        <taxon>Aleyrodoidea</taxon>
        <taxon>Aleyrodidae</taxon>
        <taxon>Aleyrodinae</taxon>
        <taxon>Bemisia</taxon>
    </lineage>
</organism>
<dbReference type="GO" id="GO:0000338">
    <property type="term" value="P:protein deneddylation"/>
    <property type="evidence" value="ECO:0007669"/>
    <property type="project" value="TreeGrafter"/>
</dbReference>
<sequence length="274" mass="31519">MKPLRVPEEDLTSLNAPLKVSDRIVNSFFHILLCHSVNFALPPFSFVDSLVWSVFREKGFSAASKVFALARKNVDFVLVPFFDFSAEHWSLAILELRSQRITWYDSLGLFNSLNAHHLKALAAYWLQDSSVVSWPVQVETEPRQKNAVDCGVFVCLRALSAVDSSYNFESKECMLQERQFLKEVLLEGIINPLLPSDPCLDPCFDPLITFRDQVFHLSDINPDSLSALHKFSLNWHTRSVRKIRHPFRLRLKDDSKISIKPGEIFDFLNLIKHE</sequence>
<reference evidence="6" key="1">
    <citation type="submission" date="2021-12" db="EMBL/GenBank/DDBJ databases">
        <authorList>
            <person name="King R."/>
        </authorList>
    </citation>
    <scope>NUCLEOTIDE SEQUENCE</scope>
</reference>
<dbReference type="EMBL" id="OU963864">
    <property type="protein sequence ID" value="CAH0387723.1"/>
    <property type="molecule type" value="Genomic_DNA"/>
</dbReference>
<evidence type="ECO:0000313" key="7">
    <source>
        <dbReference type="Proteomes" id="UP001152759"/>
    </source>
</evidence>
<dbReference type="PANTHER" id="PTHR46468">
    <property type="entry name" value="SENTRIN-SPECIFIC PROTEASE 8"/>
    <property type="match status" value="1"/>
</dbReference>
<evidence type="ECO:0000259" key="5">
    <source>
        <dbReference type="PROSITE" id="PS50600"/>
    </source>
</evidence>
<proteinExistence type="inferred from homology"/>
<evidence type="ECO:0000256" key="1">
    <source>
        <dbReference type="ARBA" id="ARBA00005234"/>
    </source>
</evidence>
<dbReference type="PROSITE" id="PS50600">
    <property type="entry name" value="ULP_PROTEASE"/>
    <property type="match status" value="1"/>
</dbReference>
<keyword evidence="4" id="KW-0788">Thiol protease</keyword>
<dbReference type="InterPro" id="IPR038765">
    <property type="entry name" value="Papain-like_cys_pep_sf"/>
</dbReference>
<comment type="similarity">
    <text evidence="1">Belongs to the peptidase C48 family.</text>
</comment>
<evidence type="ECO:0000313" key="6">
    <source>
        <dbReference type="EMBL" id="CAH0387723.1"/>
    </source>
</evidence>
<dbReference type="Pfam" id="PF02902">
    <property type="entry name" value="Peptidase_C48"/>
    <property type="match status" value="1"/>
</dbReference>
<dbReference type="AlphaFoldDB" id="A0A9P0AAN6"/>
<dbReference type="Gene3D" id="3.40.395.10">
    <property type="entry name" value="Adenoviral Proteinase, Chain A"/>
    <property type="match status" value="1"/>
</dbReference>
<protein>
    <recommendedName>
        <fullName evidence="5">Ubiquitin-like protease family profile domain-containing protein</fullName>
    </recommendedName>
</protein>
<dbReference type="GO" id="GO:0006508">
    <property type="term" value="P:proteolysis"/>
    <property type="evidence" value="ECO:0007669"/>
    <property type="project" value="UniProtKB-KW"/>
</dbReference>
<evidence type="ECO:0000256" key="2">
    <source>
        <dbReference type="ARBA" id="ARBA00022670"/>
    </source>
</evidence>
<name>A0A9P0AAN6_BEMTA</name>
<evidence type="ECO:0000256" key="4">
    <source>
        <dbReference type="ARBA" id="ARBA00022807"/>
    </source>
</evidence>
<dbReference type="PANTHER" id="PTHR46468:SF1">
    <property type="entry name" value="SENTRIN-SPECIFIC PROTEASE 8"/>
    <property type="match status" value="1"/>
</dbReference>
<gene>
    <name evidence="6" type="ORF">BEMITA_LOCUS6698</name>
</gene>